<accession>A0A208ZH67</accession>
<organism evidence="2 3">
    <name type="scientific">Yersinia intermedia</name>
    <dbReference type="NCBI Taxonomy" id="631"/>
    <lineage>
        <taxon>Bacteria</taxon>
        <taxon>Pseudomonadati</taxon>
        <taxon>Pseudomonadota</taxon>
        <taxon>Gammaproteobacteria</taxon>
        <taxon>Enterobacterales</taxon>
        <taxon>Yersiniaceae</taxon>
        <taxon>Yersinia</taxon>
    </lineage>
</organism>
<reference evidence="2 3" key="1">
    <citation type="submission" date="2017-05" db="EMBL/GenBank/DDBJ databases">
        <title>Whole genome sequencing of Yersinia kristensenii.</title>
        <authorList>
            <person name="Campioni F."/>
        </authorList>
    </citation>
    <scope>NUCLEOTIDE SEQUENCE [LARGE SCALE GENOMIC DNA]</scope>
    <source>
        <strain evidence="2 3">CFSAN060536</strain>
    </source>
</reference>
<dbReference type="EMBL" id="NHOI01000048">
    <property type="protein sequence ID" value="OVZ79841.1"/>
    <property type="molecule type" value="Genomic_DNA"/>
</dbReference>
<evidence type="ECO:0000256" key="1">
    <source>
        <dbReference type="SAM" id="SignalP"/>
    </source>
</evidence>
<feature type="chain" id="PRO_5012125891" evidence="1">
    <location>
        <begin position="22"/>
        <end position="309"/>
    </location>
</feature>
<sequence length="309" mass="34992">MSRYMVALMMLLSGSSITCFAKDAVIYGYDKSNNEIYAQSGNKKGSLEFEEDYTGNPSYSFGFFSGVPAIIADGRSLHDSTIYATLNYSENDFNIDCLYYNIKSKQNGVLIKEGVCGLNIPSPEKYSDYIDQKVNEIEENMDSVDTSLILNGKMSYLPIIIYKSKGKLLYKLYDSKQAILDDEYSILTVTSNDDCKVFNNNPWVIYNYQDSQQAEIMSERIVNGEIELVKATPKISKTNECLLHPAISIKQPKAFFYDSSFNVKKSYLIKNDKINLLSVSADGKWCNIRYINDRNIAIDNNMLCSDLTI</sequence>
<dbReference type="RefSeq" id="WP_087816656.1">
    <property type="nucleotide sequence ID" value="NZ_CBCPKE010000009.1"/>
</dbReference>
<proteinExistence type="predicted"/>
<evidence type="ECO:0000313" key="3">
    <source>
        <dbReference type="Proteomes" id="UP000196440"/>
    </source>
</evidence>
<comment type="caution">
    <text evidence="2">The sequence shown here is derived from an EMBL/GenBank/DDBJ whole genome shotgun (WGS) entry which is preliminary data.</text>
</comment>
<name>A0A208ZH67_YERIN</name>
<dbReference type="AlphaFoldDB" id="A0A208ZH67"/>
<keyword evidence="1" id="KW-0732">Signal</keyword>
<feature type="signal peptide" evidence="1">
    <location>
        <begin position="1"/>
        <end position="21"/>
    </location>
</feature>
<gene>
    <name evidence="2" type="ORF">CBW57_23120</name>
</gene>
<evidence type="ECO:0000313" key="2">
    <source>
        <dbReference type="EMBL" id="OVZ79841.1"/>
    </source>
</evidence>
<dbReference type="Proteomes" id="UP000196440">
    <property type="component" value="Unassembled WGS sequence"/>
</dbReference>
<protein>
    <submittedName>
        <fullName evidence="2">Uncharacterized protein</fullName>
    </submittedName>
</protein>